<dbReference type="Proteomes" id="UP000807025">
    <property type="component" value="Unassembled WGS sequence"/>
</dbReference>
<organism evidence="2 3">
    <name type="scientific">Pleurotus eryngii</name>
    <name type="common">Boletus of the steppes</name>
    <dbReference type="NCBI Taxonomy" id="5323"/>
    <lineage>
        <taxon>Eukaryota</taxon>
        <taxon>Fungi</taxon>
        <taxon>Dikarya</taxon>
        <taxon>Basidiomycota</taxon>
        <taxon>Agaricomycotina</taxon>
        <taxon>Agaricomycetes</taxon>
        <taxon>Agaricomycetidae</taxon>
        <taxon>Agaricales</taxon>
        <taxon>Pleurotineae</taxon>
        <taxon>Pleurotaceae</taxon>
        <taxon>Pleurotus</taxon>
    </lineage>
</organism>
<feature type="compositionally biased region" description="Polar residues" evidence="1">
    <location>
        <begin position="117"/>
        <end position="126"/>
    </location>
</feature>
<dbReference type="AlphaFoldDB" id="A0A9P6DIX6"/>
<sequence>MSHPYCRQHLQRSTSLPMLVPSPHFSSALIDRPPRPMFTCLRCGFSNLLLDMCLWCCWTSVEAKAEWAQSERLYYSSKSKHESSVSSRRCSRRISAPPKVFWHHPITPSPYRRRSEPTTGATTSLLPSPRSERSVSSARCDDIKTVAELRSGGVASSLVPSTSGKLICVTKTTTTPKQTANPPLRDGGMSNPKSVCLRHISPLRLRYVCLTYLYDFVTISPCLPSSGNTIARVLQPCTVQSRVTYICNSTLVSLLPSRLSPTFAWRRRREQRRSLDSFSLLDFRILA</sequence>
<reference evidence="2" key="1">
    <citation type="submission" date="2020-11" db="EMBL/GenBank/DDBJ databases">
        <authorList>
            <consortium name="DOE Joint Genome Institute"/>
            <person name="Ahrendt S."/>
            <person name="Riley R."/>
            <person name="Andreopoulos W."/>
            <person name="Labutti K."/>
            <person name="Pangilinan J."/>
            <person name="Ruiz-Duenas F.J."/>
            <person name="Barrasa J.M."/>
            <person name="Sanchez-Garcia M."/>
            <person name="Camarero S."/>
            <person name="Miyauchi S."/>
            <person name="Serrano A."/>
            <person name="Linde D."/>
            <person name="Babiker R."/>
            <person name="Drula E."/>
            <person name="Ayuso-Fernandez I."/>
            <person name="Pacheco R."/>
            <person name="Padilla G."/>
            <person name="Ferreira P."/>
            <person name="Barriuso J."/>
            <person name="Kellner H."/>
            <person name="Castanera R."/>
            <person name="Alfaro M."/>
            <person name="Ramirez L."/>
            <person name="Pisabarro A.G."/>
            <person name="Kuo A."/>
            <person name="Tritt A."/>
            <person name="Lipzen A."/>
            <person name="He G."/>
            <person name="Yan M."/>
            <person name="Ng V."/>
            <person name="Cullen D."/>
            <person name="Martin F."/>
            <person name="Rosso M.-N."/>
            <person name="Henrissat B."/>
            <person name="Hibbett D."/>
            <person name="Martinez A.T."/>
            <person name="Grigoriev I.V."/>
        </authorList>
    </citation>
    <scope>NUCLEOTIDE SEQUENCE</scope>
    <source>
        <strain evidence="2">ATCC 90797</strain>
    </source>
</reference>
<gene>
    <name evidence="2" type="ORF">BDN71DRAFT_1263717</name>
</gene>
<accession>A0A9P6DIX6</accession>
<keyword evidence="3" id="KW-1185">Reference proteome</keyword>
<feature type="region of interest" description="Disordered" evidence="1">
    <location>
        <begin position="105"/>
        <end position="137"/>
    </location>
</feature>
<comment type="caution">
    <text evidence="2">The sequence shown here is derived from an EMBL/GenBank/DDBJ whole genome shotgun (WGS) entry which is preliminary data.</text>
</comment>
<name>A0A9P6DIX6_PLEER</name>
<protein>
    <submittedName>
        <fullName evidence="2">Uncharacterized protein</fullName>
    </submittedName>
</protein>
<dbReference type="EMBL" id="MU154529">
    <property type="protein sequence ID" value="KAF9500064.1"/>
    <property type="molecule type" value="Genomic_DNA"/>
</dbReference>
<proteinExistence type="predicted"/>
<evidence type="ECO:0000313" key="2">
    <source>
        <dbReference type="EMBL" id="KAF9500064.1"/>
    </source>
</evidence>
<dbReference type="OrthoDB" id="2687560at2759"/>
<evidence type="ECO:0000256" key="1">
    <source>
        <dbReference type="SAM" id="MobiDB-lite"/>
    </source>
</evidence>
<evidence type="ECO:0000313" key="3">
    <source>
        <dbReference type="Proteomes" id="UP000807025"/>
    </source>
</evidence>